<sequence>MRKLITAALLAATALVPAAAQAQGRGELRRDRQEIREEQRELRRAYRYGDREDIRDARRDLREARREYREDLRDYRQNDWRRNDWRRNDWRDYRQRNRALYAGGNWRAPFGYNSFRPGVRIGAPYYTQRYWISDPYRYHLPRPVGFQRWVRHYDDLLLVDTRRGVVVDVIRGFYW</sequence>
<reference evidence="4" key="1">
    <citation type="submission" date="2017-09" db="EMBL/GenBank/DDBJ databases">
        <authorList>
            <person name="Feng G."/>
            <person name="Zhu H."/>
        </authorList>
    </citation>
    <scope>NUCLEOTIDE SEQUENCE [LARGE SCALE GENOMIC DNA]</scope>
    <source>
        <strain evidence="4">1PNM-20</strain>
    </source>
</reference>
<keyword evidence="4" id="KW-1185">Reference proteome</keyword>
<feature type="signal peptide" evidence="2">
    <location>
        <begin position="1"/>
        <end position="22"/>
    </location>
</feature>
<accession>A0A2A2SFU9</accession>
<dbReference type="Pfam" id="PF11776">
    <property type="entry name" value="RcnB"/>
    <property type="match status" value="1"/>
</dbReference>
<dbReference type="AlphaFoldDB" id="A0A2A2SFU9"/>
<dbReference type="RefSeq" id="WP_095998134.1">
    <property type="nucleotide sequence ID" value="NZ_NSLI01000003.1"/>
</dbReference>
<name>A0A2A2SFU9_9SPHN</name>
<evidence type="ECO:0000256" key="2">
    <source>
        <dbReference type="SAM" id="SignalP"/>
    </source>
</evidence>
<evidence type="ECO:0008006" key="5">
    <source>
        <dbReference type="Google" id="ProtNLM"/>
    </source>
</evidence>
<dbReference type="OrthoDB" id="7205329at2"/>
<organism evidence="3 4">
    <name type="scientific">Sphingomonas lenta</name>
    <dbReference type="NCBI Taxonomy" id="1141887"/>
    <lineage>
        <taxon>Bacteria</taxon>
        <taxon>Pseudomonadati</taxon>
        <taxon>Pseudomonadota</taxon>
        <taxon>Alphaproteobacteria</taxon>
        <taxon>Sphingomonadales</taxon>
        <taxon>Sphingomonadaceae</taxon>
        <taxon>Sphingomonas</taxon>
    </lineage>
</organism>
<keyword evidence="2" id="KW-0732">Signal</keyword>
<dbReference type="Gene3D" id="3.10.450.160">
    <property type="entry name" value="inner membrane protein cigr"/>
    <property type="match status" value="1"/>
</dbReference>
<dbReference type="InterPro" id="IPR024572">
    <property type="entry name" value="RcnB"/>
</dbReference>
<evidence type="ECO:0000313" key="4">
    <source>
        <dbReference type="Proteomes" id="UP000218151"/>
    </source>
</evidence>
<dbReference type="Proteomes" id="UP000218151">
    <property type="component" value="Unassembled WGS sequence"/>
</dbReference>
<evidence type="ECO:0000313" key="3">
    <source>
        <dbReference type="EMBL" id="PAX07891.1"/>
    </source>
</evidence>
<protein>
    <recommendedName>
        <fullName evidence="5">ATP-dependent RNA helicase</fullName>
    </recommendedName>
</protein>
<dbReference type="EMBL" id="NSLI01000003">
    <property type="protein sequence ID" value="PAX07891.1"/>
    <property type="molecule type" value="Genomic_DNA"/>
</dbReference>
<evidence type="ECO:0000256" key="1">
    <source>
        <dbReference type="SAM" id="Coils"/>
    </source>
</evidence>
<keyword evidence="1" id="KW-0175">Coiled coil</keyword>
<feature type="chain" id="PRO_5012494475" description="ATP-dependent RNA helicase" evidence="2">
    <location>
        <begin position="23"/>
        <end position="175"/>
    </location>
</feature>
<gene>
    <name evidence="3" type="ORF">CKY28_09780</name>
</gene>
<feature type="coiled-coil region" evidence="1">
    <location>
        <begin position="25"/>
        <end position="78"/>
    </location>
</feature>
<proteinExistence type="predicted"/>
<comment type="caution">
    <text evidence="3">The sequence shown here is derived from an EMBL/GenBank/DDBJ whole genome shotgun (WGS) entry which is preliminary data.</text>
</comment>